<gene>
    <name evidence="2" type="ORF">MENT_LOCUS5316</name>
</gene>
<dbReference type="Proteomes" id="UP000580250">
    <property type="component" value="Unassembled WGS sequence"/>
</dbReference>
<organism evidence="2 3">
    <name type="scientific">Meloidogyne enterolobii</name>
    <name type="common">Root-knot nematode worm</name>
    <name type="synonym">Meloidogyne mayaguensis</name>
    <dbReference type="NCBI Taxonomy" id="390850"/>
    <lineage>
        <taxon>Eukaryota</taxon>
        <taxon>Metazoa</taxon>
        <taxon>Ecdysozoa</taxon>
        <taxon>Nematoda</taxon>
        <taxon>Chromadorea</taxon>
        <taxon>Rhabditida</taxon>
        <taxon>Tylenchina</taxon>
        <taxon>Tylenchomorpha</taxon>
        <taxon>Tylenchoidea</taxon>
        <taxon>Meloidogynidae</taxon>
        <taxon>Meloidogyninae</taxon>
        <taxon>Meloidogyne</taxon>
    </lineage>
</organism>
<accession>A0A6V7TW55</accession>
<feature type="signal peptide" evidence="1">
    <location>
        <begin position="1"/>
        <end position="23"/>
    </location>
</feature>
<feature type="chain" id="PRO_5028391405" evidence="1">
    <location>
        <begin position="24"/>
        <end position="123"/>
    </location>
</feature>
<reference evidence="2 3" key="1">
    <citation type="submission" date="2020-08" db="EMBL/GenBank/DDBJ databases">
        <authorList>
            <person name="Koutsovoulos G."/>
            <person name="Danchin GJ E."/>
        </authorList>
    </citation>
    <scope>NUCLEOTIDE SEQUENCE [LARGE SCALE GENOMIC DNA]</scope>
</reference>
<dbReference type="EMBL" id="CAJEWN010000019">
    <property type="protein sequence ID" value="CAD2137100.1"/>
    <property type="molecule type" value="Genomic_DNA"/>
</dbReference>
<protein>
    <submittedName>
        <fullName evidence="2">Uncharacterized protein</fullName>
    </submittedName>
</protein>
<evidence type="ECO:0000256" key="1">
    <source>
        <dbReference type="SAM" id="SignalP"/>
    </source>
</evidence>
<comment type="caution">
    <text evidence="2">The sequence shown here is derived from an EMBL/GenBank/DDBJ whole genome shotgun (WGS) entry which is preliminary data.</text>
</comment>
<sequence>MNFAVFLLAIFLSSFVLYEFSFGCCCDCCCCNNTTQMMNVSGTMVPMNTGGCGCDCCCGGGSDSTALLLALLGKKRRKRQLTFPLPVQKNISVEANQDTPTRNMTEINRGKKQFLRKFPNFKI</sequence>
<dbReference type="AlphaFoldDB" id="A0A6V7TW55"/>
<name>A0A6V7TW55_MELEN</name>
<proteinExistence type="predicted"/>
<evidence type="ECO:0000313" key="3">
    <source>
        <dbReference type="Proteomes" id="UP000580250"/>
    </source>
</evidence>
<evidence type="ECO:0000313" key="2">
    <source>
        <dbReference type="EMBL" id="CAD2137100.1"/>
    </source>
</evidence>
<keyword evidence="1" id="KW-0732">Signal</keyword>